<evidence type="ECO:0000313" key="1">
    <source>
        <dbReference type="EMBL" id="UYP18629.1"/>
    </source>
</evidence>
<proteinExistence type="predicted"/>
<organism evidence="1 2">
    <name type="scientific">Rhodococcus sacchari</name>
    <dbReference type="NCBI Taxonomy" id="2962047"/>
    <lineage>
        <taxon>Bacteria</taxon>
        <taxon>Bacillati</taxon>
        <taxon>Actinomycetota</taxon>
        <taxon>Actinomycetes</taxon>
        <taxon>Mycobacteriales</taxon>
        <taxon>Nocardiaceae</taxon>
        <taxon>Rhodococcus</taxon>
    </lineage>
</organism>
<keyword evidence="2" id="KW-1185">Reference proteome</keyword>
<sequence length="908" mass="97434">MLYGREHERARIDTLVDEAWAGRGGALVVRGLPGVGKSALLQDTVARQEGTRVLATRGIESESPLAFAALHRLLRPVTASLVRLPAPQQEALRAAFGEQTGGGDRFLVFLATLNLLAEVAEQAPVLCVVDDAHWLDDASAAALLFVARRLGPERVALLFAARDGDVRRFESDDLPELVLGGLDADAATALLRARTDADVADSVRTGLLAQTGGNPLALVELPRALSARQLAGAEPLPRYLPLTDELHRVFLDRSRHLSTPARTLLLVVAADDSARIPVIRAALTEVGVTDTDTVDAAFTEAERSGLIRIDGGVVELQHPLVRSALYRGATTGERRRVHAALAAALRFDDPDRRAWHLATGVDEPDESVAAELEQAAERAHRRGGFEAASAALEQAAALSPDTGIRAIRLYEAAAAAWLAGRLDRTRTLAEESRRFTTDPVLVADLDRLRGRVEFNVGSVPAAVALWTRAAREVAAVDPARAREIAMIAVAASTFAPEHGHTDLDPRAFCTEDPAPRERCLSGLLVGFHHLLRGDVASAVAPLRVALESGRDLDEPDLLTNTGIAASFLDDAEGFRRPFDRLLTRARTSGSLGLVLFALPRLALAELSAGRFRYASANAAEALQLARSTGQRALTALPLAQLALDAALRGEGDVLDDRLRELDPILDEGRAGVFGELLHDTVRAACGVHDLVSGRNAPALGHFDRITHSTIARLVAYDRVDAAVQAGRTDLAERWTTELTAVAEVVDSPATRAVAEYGRALLADGAAAESHFRAALDHHTAAARPFEAARTHLAYGVALRRARRRVDARAQLRAALGLFEDLGVAPWVERARTELRASGESARRRAVGATGELTPQERQVARLVAQGLPNREVAAQMFLSPRTIDFHLRNVFTKTGISSRGELVGMDLG</sequence>
<gene>
    <name evidence="1" type="ORF">OED52_18610</name>
</gene>
<accession>A0ACD4DEX8</accession>
<evidence type="ECO:0000313" key="2">
    <source>
        <dbReference type="Proteomes" id="UP001156484"/>
    </source>
</evidence>
<protein>
    <submittedName>
        <fullName evidence="1">AAA family ATPase</fullName>
    </submittedName>
</protein>
<name>A0ACD4DEX8_9NOCA</name>
<dbReference type="Proteomes" id="UP001156484">
    <property type="component" value="Chromosome"/>
</dbReference>
<reference evidence="1" key="1">
    <citation type="submission" date="2022-10" db="EMBL/GenBank/DDBJ databases">
        <title>Rhodococcus ferula Z13 complete genome.</title>
        <authorList>
            <person name="Long X."/>
            <person name="Zang M."/>
        </authorList>
    </citation>
    <scope>NUCLEOTIDE SEQUENCE</scope>
    <source>
        <strain evidence="1">Z13</strain>
    </source>
</reference>
<dbReference type="EMBL" id="CP107551">
    <property type="protein sequence ID" value="UYP18629.1"/>
    <property type="molecule type" value="Genomic_DNA"/>
</dbReference>